<dbReference type="GO" id="GO:0006508">
    <property type="term" value="P:proteolysis"/>
    <property type="evidence" value="ECO:0007669"/>
    <property type="project" value="UniProtKB-KW"/>
</dbReference>
<dbReference type="AlphaFoldDB" id="A0A0F7IGI2"/>
<keyword evidence="8" id="KW-1185">Reference proteome</keyword>
<accession>A0A0F7IGI2</accession>
<dbReference type="Pfam" id="PF14464">
    <property type="entry name" value="Prok-JAB"/>
    <property type="match status" value="1"/>
</dbReference>
<dbReference type="InParanoid" id="A0A0F7IGI2"/>
<dbReference type="InterPro" id="IPR037518">
    <property type="entry name" value="MPN"/>
</dbReference>
<evidence type="ECO:0000256" key="1">
    <source>
        <dbReference type="ARBA" id="ARBA00022670"/>
    </source>
</evidence>
<dbReference type="SUPFAM" id="SSF102712">
    <property type="entry name" value="JAB1/MPN domain"/>
    <property type="match status" value="1"/>
</dbReference>
<evidence type="ECO:0000259" key="6">
    <source>
        <dbReference type="PROSITE" id="PS50249"/>
    </source>
</evidence>
<dbReference type="Proteomes" id="UP000034723">
    <property type="component" value="Chromosome"/>
</dbReference>
<keyword evidence="2" id="KW-0479">Metal-binding</keyword>
<evidence type="ECO:0000256" key="4">
    <source>
        <dbReference type="ARBA" id="ARBA00022833"/>
    </source>
</evidence>
<dbReference type="GeneID" id="24804234"/>
<dbReference type="STRING" id="113653.GAH_01665"/>
<keyword evidence="3" id="KW-0378">Hydrolase</keyword>
<keyword evidence="1 7" id="KW-0645">Protease</keyword>
<dbReference type="CDD" id="cd08072">
    <property type="entry name" value="MPN_archaeal"/>
    <property type="match status" value="1"/>
</dbReference>
<feature type="domain" description="MPN" evidence="6">
    <location>
        <begin position="1"/>
        <end position="112"/>
    </location>
</feature>
<reference evidence="7 8" key="1">
    <citation type="submission" date="2015-04" db="EMBL/GenBank/DDBJ databases">
        <title>The complete genome sequence of the hyperthermophilic, obligate iron-reducing archaeon Geoglobus ahangari strain 234T.</title>
        <authorList>
            <person name="Manzella M.P."/>
            <person name="Holmes D.E."/>
            <person name="Rocheleau J.M."/>
            <person name="Chung A."/>
            <person name="Reguera G."/>
            <person name="Kashefi K."/>
        </authorList>
    </citation>
    <scope>NUCLEOTIDE SEQUENCE [LARGE SCALE GENOMIC DNA]</scope>
    <source>
        <strain evidence="7 8">234</strain>
    </source>
</reference>
<dbReference type="HOGENOM" id="CLU_116578_1_0_2"/>
<evidence type="ECO:0000256" key="5">
    <source>
        <dbReference type="ARBA" id="ARBA00023049"/>
    </source>
</evidence>
<keyword evidence="5" id="KW-0482">Metalloprotease</keyword>
<protein>
    <submittedName>
        <fullName evidence="7">Putative metal-dependent protease of the PAD1/JAB1 superfamily</fullName>
    </submittedName>
</protein>
<dbReference type="GO" id="GO:0046872">
    <property type="term" value="F:metal ion binding"/>
    <property type="evidence" value="ECO:0007669"/>
    <property type="project" value="UniProtKB-KW"/>
</dbReference>
<evidence type="ECO:0000256" key="2">
    <source>
        <dbReference type="ARBA" id="ARBA00022723"/>
    </source>
</evidence>
<keyword evidence="4" id="KW-0862">Zinc</keyword>
<evidence type="ECO:0000313" key="7">
    <source>
        <dbReference type="EMBL" id="AKG91050.1"/>
    </source>
</evidence>
<evidence type="ECO:0000313" key="8">
    <source>
        <dbReference type="Proteomes" id="UP000034723"/>
    </source>
</evidence>
<organism evidence="7 8">
    <name type="scientific">Geoglobus ahangari</name>
    <dbReference type="NCBI Taxonomy" id="113653"/>
    <lineage>
        <taxon>Archaea</taxon>
        <taxon>Methanobacteriati</taxon>
        <taxon>Methanobacteriota</taxon>
        <taxon>Archaeoglobi</taxon>
        <taxon>Archaeoglobales</taxon>
        <taxon>Archaeoglobaceae</taxon>
        <taxon>Geoglobus</taxon>
    </lineage>
</organism>
<dbReference type="PROSITE" id="PS50249">
    <property type="entry name" value="MPN"/>
    <property type="match status" value="1"/>
</dbReference>
<dbReference type="KEGG" id="gah:GAH_01665"/>
<name>A0A0F7IGI2_9EURY</name>
<dbReference type="RefSeq" id="WP_048096042.1">
    <property type="nucleotide sequence ID" value="NZ_CP011267.1"/>
</dbReference>
<dbReference type="InterPro" id="IPR028090">
    <property type="entry name" value="JAB_dom_prok"/>
</dbReference>
<dbReference type="OrthoDB" id="4612at2157"/>
<dbReference type="GO" id="GO:0008237">
    <property type="term" value="F:metallopeptidase activity"/>
    <property type="evidence" value="ECO:0007669"/>
    <property type="project" value="UniProtKB-KW"/>
</dbReference>
<dbReference type="EMBL" id="CP011267">
    <property type="protein sequence ID" value="AKG91050.1"/>
    <property type="molecule type" value="Genomic_DNA"/>
</dbReference>
<dbReference type="Gene3D" id="3.40.140.10">
    <property type="entry name" value="Cytidine Deaminase, domain 2"/>
    <property type="match status" value="1"/>
</dbReference>
<sequence>MKIRRDLLEALLEIARENHPHEFFALLTGKKGVIEEFVYIPFQQGENYASFDTSLIPLGMRIYGTVHSHPSSNPTPSPEDLSTFASYGRVHIIIHYPYCRKCWRAYDPEGNIIEVEVV</sequence>
<dbReference type="PATRIC" id="fig|113653.22.peg.1639"/>
<evidence type="ECO:0000256" key="3">
    <source>
        <dbReference type="ARBA" id="ARBA00022801"/>
    </source>
</evidence>
<gene>
    <name evidence="7" type="ORF">GAH_01665</name>
</gene>
<proteinExistence type="predicted"/>